<gene>
    <name evidence="1" type="ORF">PC110_g6249</name>
</gene>
<dbReference type="Proteomes" id="UP000251314">
    <property type="component" value="Unassembled WGS sequence"/>
</dbReference>
<dbReference type="PANTHER" id="PTHR46599:SF3">
    <property type="entry name" value="PIGGYBAC TRANSPOSABLE ELEMENT-DERIVED PROTEIN 4"/>
    <property type="match status" value="1"/>
</dbReference>
<evidence type="ECO:0000313" key="2">
    <source>
        <dbReference type="Proteomes" id="UP000251314"/>
    </source>
</evidence>
<reference evidence="1 2" key="1">
    <citation type="submission" date="2018-01" db="EMBL/GenBank/DDBJ databases">
        <title>Draft genome of the strawberry crown rot pathogen Phytophthora cactorum.</title>
        <authorList>
            <person name="Armitage A.D."/>
            <person name="Lysoe E."/>
            <person name="Nellist C.F."/>
            <person name="Harrison R.J."/>
            <person name="Brurberg M.B."/>
        </authorList>
    </citation>
    <scope>NUCLEOTIDE SEQUENCE [LARGE SCALE GENOMIC DNA]</scope>
    <source>
        <strain evidence="1 2">10300</strain>
    </source>
</reference>
<accession>A0A329SLC7</accession>
<dbReference type="EMBL" id="MJFZ01000111">
    <property type="protein sequence ID" value="RAW37460.1"/>
    <property type="molecule type" value="Genomic_DNA"/>
</dbReference>
<dbReference type="OrthoDB" id="127622at2759"/>
<protein>
    <recommendedName>
        <fullName evidence="3">PiggyBac transposable element-derived protein domain-containing protein</fullName>
    </recommendedName>
</protein>
<organism evidence="1 2">
    <name type="scientific">Phytophthora cactorum</name>
    <dbReference type="NCBI Taxonomy" id="29920"/>
    <lineage>
        <taxon>Eukaryota</taxon>
        <taxon>Sar</taxon>
        <taxon>Stramenopiles</taxon>
        <taxon>Oomycota</taxon>
        <taxon>Peronosporomycetes</taxon>
        <taxon>Peronosporales</taxon>
        <taxon>Peronosporaceae</taxon>
        <taxon>Phytophthora</taxon>
    </lineage>
</organism>
<comment type="caution">
    <text evidence="1">The sequence shown here is derived from an EMBL/GenBank/DDBJ whole genome shotgun (WGS) entry which is preliminary data.</text>
</comment>
<evidence type="ECO:0000313" key="1">
    <source>
        <dbReference type="EMBL" id="RAW37460.1"/>
    </source>
</evidence>
<dbReference type="PANTHER" id="PTHR46599">
    <property type="entry name" value="PIGGYBAC TRANSPOSABLE ELEMENT-DERIVED PROTEIN 4"/>
    <property type="match status" value="1"/>
</dbReference>
<proteinExistence type="predicted"/>
<keyword evidence="2" id="KW-1185">Reference proteome</keyword>
<name>A0A329SLC7_9STRA</name>
<sequence length="93" mass="10951">MLPSRSSFNKMRGYMKDKPHKWGTNRFVLCSAVKAYCIRFEVYYGMKQHSSDAHKMDMKSGPVDGIYLLCLDQELKRKACDLLLWKASTRRWP</sequence>
<dbReference type="AlphaFoldDB" id="A0A329SLC7"/>
<dbReference type="VEuPathDB" id="FungiDB:PC110_g6249"/>
<evidence type="ECO:0008006" key="3">
    <source>
        <dbReference type="Google" id="ProtNLM"/>
    </source>
</evidence>